<evidence type="ECO:0000256" key="1">
    <source>
        <dbReference type="SAM" id="SignalP"/>
    </source>
</evidence>
<dbReference type="Proteomes" id="UP001217485">
    <property type="component" value="Unassembled WGS sequence"/>
</dbReference>
<dbReference type="Pfam" id="PF09935">
    <property type="entry name" value="DUF2167"/>
    <property type="match status" value="1"/>
</dbReference>
<evidence type="ECO:0000313" key="3">
    <source>
        <dbReference type="Proteomes" id="UP001217485"/>
    </source>
</evidence>
<organism evidence="2 3">
    <name type="scientific">Sorangium atrum</name>
    <dbReference type="NCBI Taxonomy" id="2995308"/>
    <lineage>
        <taxon>Bacteria</taxon>
        <taxon>Pseudomonadati</taxon>
        <taxon>Myxococcota</taxon>
        <taxon>Polyangia</taxon>
        <taxon>Polyangiales</taxon>
        <taxon>Polyangiaceae</taxon>
        <taxon>Sorangium</taxon>
    </lineage>
</organism>
<dbReference type="RefSeq" id="WP_272101047.1">
    <property type="nucleotide sequence ID" value="NZ_JAQNDK010000004.1"/>
</dbReference>
<protein>
    <submittedName>
        <fullName evidence="2">DUF2167 domain-containing protein</fullName>
    </submittedName>
</protein>
<evidence type="ECO:0000313" key="2">
    <source>
        <dbReference type="EMBL" id="MDC0682896.1"/>
    </source>
</evidence>
<proteinExistence type="predicted"/>
<keyword evidence="3" id="KW-1185">Reference proteome</keyword>
<dbReference type="InterPro" id="IPR018682">
    <property type="entry name" value="DUF2167_membr"/>
</dbReference>
<keyword evidence="1" id="KW-0732">Signal</keyword>
<sequence length="335" mass="35075">MSNRRLASIASVALVLGASALAAAGDPSPVAPAGAAAGAASAVPAGAAQPAAAEPSGDAAREPTAEEIAAAMQKFDAELKLQSGKVTVGDNLAELDVPEAFRFTGPEGTRKVLEAWGNPPGSEALGMLFPAGLSPIADDSWGVVISYVEEGHVDDDDAKDIDFGELLAEMQKDTGEGNLERQKAGFPAVRLIGWAEPPHYDPATKKLYWAKELEFVGNEHHTLNYSIRVLGRKGVLELNAVSGMKQLATVRGEMQSVLKFVEFKPGNRYDDFDEKIDQVAVYGIGALVAGKVAAKAGLFKGLFALMLASKKLVVAGLVAVAGGAKVLWERIRGRA</sequence>
<accession>A0ABT5CCP4</accession>
<feature type="chain" id="PRO_5046822283" evidence="1">
    <location>
        <begin position="25"/>
        <end position="335"/>
    </location>
</feature>
<dbReference type="EMBL" id="JAQNDK010000004">
    <property type="protein sequence ID" value="MDC0682896.1"/>
    <property type="molecule type" value="Genomic_DNA"/>
</dbReference>
<comment type="caution">
    <text evidence="2">The sequence shown here is derived from an EMBL/GenBank/DDBJ whole genome shotgun (WGS) entry which is preliminary data.</text>
</comment>
<feature type="signal peptide" evidence="1">
    <location>
        <begin position="1"/>
        <end position="24"/>
    </location>
</feature>
<name>A0ABT5CCP4_9BACT</name>
<reference evidence="2 3" key="1">
    <citation type="submission" date="2023-01" db="EMBL/GenBank/DDBJ databases">
        <title>Minimal conservation of predation-associated metabolite biosynthetic gene clusters underscores biosynthetic potential of Myxococcota including descriptions for ten novel species: Archangium lansinium sp. nov., Myxococcus landrumus sp. nov., Nannocystis bai.</title>
        <authorList>
            <person name="Ahearne A."/>
            <person name="Stevens C."/>
            <person name="Dowd S."/>
        </authorList>
    </citation>
    <scope>NUCLEOTIDE SEQUENCE [LARGE SCALE GENOMIC DNA]</scope>
    <source>
        <strain evidence="2 3">WIWO2</strain>
    </source>
</reference>
<gene>
    <name evidence="2" type="ORF">POL72_34535</name>
</gene>